<name>A0A411HI06_9GAMM</name>
<evidence type="ECO:0000313" key="2">
    <source>
        <dbReference type="EMBL" id="QBB70148.1"/>
    </source>
</evidence>
<gene>
    <name evidence="2" type="ORF">ELE36_07090</name>
</gene>
<dbReference type="OrthoDB" id="9805017at2"/>
<dbReference type="AlphaFoldDB" id="A0A411HI06"/>
<organism evidence="2 3">
    <name type="scientific">Pseudolysobacter antarcticus</name>
    <dbReference type="NCBI Taxonomy" id="2511995"/>
    <lineage>
        <taxon>Bacteria</taxon>
        <taxon>Pseudomonadati</taxon>
        <taxon>Pseudomonadota</taxon>
        <taxon>Gammaproteobacteria</taxon>
        <taxon>Lysobacterales</taxon>
        <taxon>Rhodanobacteraceae</taxon>
        <taxon>Pseudolysobacter</taxon>
    </lineage>
</organism>
<feature type="signal peptide" evidence="1">
    <location>
        <begin position="1"/>
        <end position="27"/>
    </location>
</feature>
<dbReference type="Proteomes" id="UP000291562">
    <property type="component" value="Chromosome"/>
</dbReference>
<dbReference type="RefSeq" id="WP_129832407.1">
    <property type="nucleotide sequence ID" value="NZ_CP035704.1"/>
</dbReference>
<keyword evidence="3" id="KW-1185">Reference proteome</keyword>
<dbReference type="KEGG" id="xbc:ELE36_07090"/>
<proteinExistence type="predicted"/>
<reference evidence="2 3" key="1">
    <citation type="submission" date="2019-01" db="EMBL/GenBank/DDBJ databases">
        <title>Pseudolysobacter antarctica gen. nov., sp. nov., isolated from Fildes Peninsula, Antarctica.</title>
        <authorList>
            <person name="Wei Z."/>
            <person name="Peng F."/>
        </authorList>
    </citation>
    <scope>NUCLEOTIDE SEQUENCE [LARGE SCALE GENOMIC DNA]</scope>
    <source>
        <strain evidence="2 3">AQ6-296</strain>
    </source>
</reference>
<sequence>MTNPFARMLLNILLGVSLLLQASLCGATEGAFDPTFGSGGRLLVSAGTQGGDQPIRMVQRSDGKILMSGTCDYPYPGGAGYPAHTFCVTQLLADGSYDGNFGPGGVGYLDFNRFASWPLNSYLVNMILLQDGRIALLGYQLDSNNNLGHSMLLGILLADGSALDTSVGAGNGYLLLQFGGAMSDGSSLVQQTDGKVLVAGDAIGINGNQDFAVGRLLADLSGLDASFGSGGSQTVAFDLGGPGGDDTDVAESVSLQSDGKIVLAGFSVSSAAGATTVNTTRQAALTRLNVDGTRDLTFGSAGDGRVHYAAGQGNLVPVDSRIDASNRIVLAGVAEASGATTTQWLMDRLSPDGSRDFTFNGGQPQLFAPPPGYGGYAFRLALTNDGIFAIGNVLRATQMSTNYFAVVRLDSNGAFDSKFGNAGRIYASFTSNNDTDTSGIDIAVGKAGLTVFGQQVQSSSSGTTRKFGVGRLQYDQIFANDFGQNITVVE</sequence>
<accession>A0A411HI06</accession>
<dbReference type="NCBIfam" id="TIGR02608">
    <property type="entry name" value="delta_60_rpt"/>
    <property type="match status" value="5"/>
</dbReference>
<dbReference type="Gene3D" id="2.80.10.50">
    <property type="match status" value="2"/>
</dbReference>
<dbReference type="Pfam" id="PF17164">
    <property type="entry name" value="DUF5122"/>
    <property type="match status" value="2"/>
</dbReference>
<feature type="chain" id="PRO_5019415438" description="Delta-60 repeat domain-containing protein" evidence="1">
    <location>
        <begin position="28"/>
        <end position="490"/>
    </location>
</feature>
<dbReference type="InterPro" id="IPR013431">
    <property type="entry name" value="Delta_60_rpt"/>
</dbReference>
<dbReference type="EMBL" id="CP035704">
    <property type="protein sequence ID" value="QBB70148.1"/>
    <property type="molecule type" value="Genomic_DNA"/>
</dbReference>
<evidence type="ECO:0000256" key="1">
    <source>
        <dbReference type="SAM" id="SignalP"/>
    </source>
</evidence>
<evidence type="ECO:0008006" key="4">
    <source>
        <dbReference type="Google" id="ProtNLM"/>
    </source>
</evidence>
<keyword evidence="1" id="KW-0732">Signal</keyword>
<protein>
    <recommendedName>
        <fullName evidence="4">Delta-60 repeat domain-containing protein</fullName>
    </recommendedName>
</protein>
<evidence type="ECO:0000313" key="3">
    <source>
        <dbReference type="Proteomes" id="UP000291562"/>
    </source>
</evidence>